<dbReference type="SUPFAM" id="SSF81324">
    <property type="entry name" value="Voltage-gated potassium channels"/>
    <property type="match status" value="1"/>
</dbReference>
<dbReference type="InterPro" id="IPR028325">
    <property type="entry name" value="VG_K_chnl"/>
</dbReference>
<sequence>MAESNVMGTRLRSRSCRGSTLEQLNWSRQTSPKPSSQSSGPSLEGSEVTRKIERALHRVEEKTDKTALQNDILEKKLGEVSGIVEDILEILQNGFGSAFSLEKSPMNRKPPEVSPRFAEIPRFPFGRTQEPSTPSRSLGCSTSESSEMKPKLRVQQTTTSQPSHPSLFAVHVLSSSVGKKIYERHFLKRSVYTFLEDGNSSDSAWWYGFCMNCLIILSVFLSLFQVSFLESDVSMWVLDFGFDIVFAVDLLVRLLAWPTLSNFFLNAYNIIDMSVIPSLIIRVANGIELNVDDGVWSTILLCFFPTLKLLKLLRRFQTFQVLLSAWWAVVEALPMLIFVLTIMATTFASLFFVFEPRSNIPDWPTALWLTVVSMTGLGYGDLTPETSQGKVFVSILIFASLLYLSIPFGILGSAFTLAWAQRSAVLAVRKLRKQLANHGFTAADVPKLLQHFDLDHDSEISLVEFETMIKDIMIGLREREVIDLFECLDFRQEGRILTSTFLSMLFPRNYGETWAVAAPGALVGKHRLVL</sequence>
<keyword evidence="16" id="KW-1185">Reference proteome</keyword>
<feature type="compositionally biased region" description="Polar residues" evidence="12">
    <location>
        <begin position="16"/>
        <end position="26"/>
    </location>
</feature>
<protein>
    <submittedName>
        <fullName evidence="15">Potassium voltage-gated channel subfamily D member 1 (Voltage-gated potassium channel subunit Kv4.1)</fullName>
    </submittedName>
</protein>
<dbReference type="InterPro" id="IPR027359">
    <property type="entry name" value="Volt_channel_dom_sf"/>
</dbReference>
<evidence type="ECO:0000313" key="15">
    <source>
        <dbReference type="EMBL" id="CAK9067230.1"/>
    </source>
</evidence>
<dbReference type="SUPFAM" id="SSF47473">
    <property type="entry name" value="EF-hand"/>
    <property type="match status" value="1"/>
</dbReference>
<dbReference type="PANTHER" id="PTHR11537">
    <property type="entry name" value="VOLTAGE-GATED POTASSIUM CHANNEL"/>
    <property type="match status" value="1"/>
</dbReference>
<keyword evidence="10 13" id="KW-0472">Membrane</keyword>
<evidence type="ECO:0000256" key="2">
    <source>
        <dbReference type="ARBA" id="ARBA00022448"/>
    </source>
</evidence>
<dbReference type="Pfam" id="PF00520">
    <property type="entry name" value="Ion_trans"/>
    <property type="match status" value="1"/>
</dbReference>
<dbReference type="Proteomes" id="UP001642464">
    <property type="component" value="Unassembled WGS sequence"/>
</dbReference>
<dbReference type="Gene3D" id="1.20.120.350">
    <property type="entry name" value="Voltage-gated potassium channels. Chain C"/>
    <property type="match status" value="1"/>
</dbReference>
<feature type="region of interest" description="Disordered" evidence="12">
    <location>
        <begin position="1"/>
        <end position="48"/>
    </location>
</feature>
<evidence type="ECO:0000256" key="9">
    <source>
        <dbReference type="ARBA" id="ARBA00023065"/>
    </source>
</evidence>
<feature type="transmembrane region" description="Helical" evidence="13">
    <location>
        <begin position="295"/>
        <end position="313"/>
    </location>
</feature>
<dbReference type="InterPro" id="IPR002048">
    <property type="entry name" value="EF_hand_dom"/>
</dbReference>
<evidence type="ECO:0000256" key="10">
    <source>
        <dbReference type="ARBA" id="ARBA00023136"/>
    </source>
</evidence>
<reference evidence="15 16" key="1">
    <citation type="submission" date="2024-02" db="EMBL/GenBank/DDBJ databases">
        <authorList>
            <person name="Chen Y."/>
            <person name="Shah S."/>
            <person name="Dougan E. K."/>
            <person name="Thang M."/>
            <person name="Chan C."/>
        </authorList>
    </citation>
    <scope>NUCLEOTIDE SEQUENCE [LARGE SCALE GENOMIC DNA]</scope>
</reference>
<keyword evidence="7" id="KW-0630">Potassium</keyword>
<dbReference type="InterPro" id="IPR005821">
    <property type="entry name" value="Ion_trans_dom"/>
</dbReference>
<evidence type="ECO:0000256" key="12">
    <source>
        <dbReference type="SAM" id="MobiDB-lite"/>
    </source>
</evidence>
<evidence type="ECO:0000256" key="8">
    <source>
        <dbReference type="ARBA" id="ARBA00022989"/>
    </source>
</evidence>
<feature type="region of interest" description="Disordered" evidence="12">
    <location>
        <begin position="123"/>
        <end position="150"/>
    </location>
</feature>
<feature type="compositionally biased region" description="Polar residues" evidence="12">
    <location>
        <begin position="129"/>
        <end position="145"/>
    </location>
</feature>
<evidence type="ECO:0000256" key="4">
    <source>
        <dbReference type="ARBA" id="ARBA00022692"/>
    </source>
</evidence>
<keyword evidence="5" id="KW-0631">Potassium channel</keyword>
<comment type="subcellular location">
    <subcellularLocation>
        <location evidence="1">Membrane</location>
        <topology evidence="1">Multi-pass membrane protein</topology>
    </subcellularLocation>
</comment>
<evidence type="ECO:0000256" key="5">
    <source>
        <dbReference type="ARBA" id="ARBA00022826"/>
    </source>
</evidence>
<keyword evidence="11 15" id="KW-0407">Ion channel</keyword>
<dbReference type="GO" id="GO:0034220">
    <property type="term" value="P:monoatomic ion transmembrane transport"/>
    <property type="evidence" value="ECO:0007669"/>
    <property type="project" value="UniProtKB-KW"/>
</dbReference>
<dbReference type="EMBL" id="CAXAMM010030913">
    <property type="protein sequence ID" value="CAK9067230.1"/>
    <property type="molecule type" value="Genomic_DNA"/>
</dbReference>
<feature type="compositionally biased region" description="Low complexity" evidence="12">
    <location>
        <begin position="27"/>
        <end position="46"/>
    </location>
</feature>
<keyword evidence="6" id="KW-0851">Voltage-gated channel</keyword>
<accession>A0ABP0NTY2</accession>
<keyword evidence="3" id="KW-0633">Potassium transport</keyword>
<evidence type="ECO:0000259" key="14">
    <source>
        <dbReference type="PROSITE" id="PS50222"/>
    </source>
</evidence>
<comment type="caution">
    <text evidence="15">The sequence shown here is derived from an EMBL/GenBank/DDBJ whole genome shotgun (WGS) entry which is preliminary data.</text>
</comment>
<feature type="transmembrane region" description="Helical" evidence="13">
    <location>
        <begin position="325"/>
        <end position="354"/>
    </location>
</feature>
<feature type="domain" description="EF-hand" evidence="14">
    <location>
        <begin position="440"/>
        <end position="475"/>
    </location>
</feature>
<gene>
    <name evidence="15" type="ORF">SCF082_LOCUS34070</name>
</gene>
<evidence type="ECO:0000313" key="16">
    <source>
        <dbReference type="Proteomes" id="UP001642464"/>
    </source>
</evidence>
<keyword evidence="8 13" id="KW-1133">Transmembrane helix</keyword>
<evidence type="ECO:0000256" key="13">
    <source>
        <dbReference type="SAM" id="Phobius"/>
    </source>
</evidence>
<dbReference type="Gene3D" id="1.10.287.70">
    <property type="match status" value="1"/>
</dbReference>
<keyword evidence="9" id="KW-0406">Ion transport</keyword>
<dbReference type="PANTHER" id="PTHR11537:SF254">
    <property type="entry name" value="POTASSIUM VOLTAGE-GATED CHANNEL PROTEIN SHAB"/>
    <property type="match status" value="1"/>
</dbReference>
<evidence type="ECO:0000256" key="1">
    <source>
        <dbReference type="ARBA" id="ARBA00004141"/>
    </source>
</evidence>
<keyword evidence="4 13" id="KW-0812">Transmembrane</keyword>
<feature type="transmembrane region" description="Helical" evidence="13">
    <location>
        <begin position="391"/>
        <end position="420"/>
    </location>
</feature>
<feature type="transmembrane region" description="Helical" evidence="13">
    <location>
        <begin position="236"/>
        <end position="256"/>
    </location>
</feature>
<keyword evidence="2" id="KW-0813">Transport</keyword>
<dbReference type="InterPro" id="IPR011992">
    <property type="entry name" value="EF-hand-dom_pair"/>
</dbReference>
<evidence type="ECO:0000256" key="3">
    <source>
        <dbReference type="ARBA" id="ARBA00022538"/>
    </source>
</evidence>
<name>A0ABP0NTY2_9DINO</name>
<evidence type="ECO:0000256" key="11">
    <source>
        <dbReference type="ARBA" id="ARBA00023303"/>
    </source>
</evidence>
<evidence type="ECO:0000256" key="7">
    <source>
        <dbReference type="ARBA" id="ARBA00022958"/>
    </source>
</evidence>
<evidence type="ECO:0000256" key="6">
    <source>
        <dbReference type="ARBA" id="ARBA00022882"/>
    </source>
</evidence>
<feature type="transmembrane region" description="Helical" evidence="13">
    <location>
        <begin position="204"/>
        <end position="224"/>
    </location>
</feature>
<dbReference type="Gene3D" id="1.10.238.10">
    <property type="entry name" value="EF-hand"/>
    <property type="match status" value="1"/>
</dbReference>
<dbReference type="PROSITE" id="PS50222">
    <property type="entry name" value="EF_HAND_2"/>
    <property type="match status" value="1"/>
</dbReference>
<dbReference type="PRINTS" id="PR00169">
    <property type="entry name" value="KCHANNEL"/>
</dbReference>
<organism evidence="15 16">
    <name type="scientific">Durusdinium trenchii</name>
    <dbReference type="NCBI Taxonomy" id="1381693"/>
    <lineage>
        <taxon>Eukaryota</taxon>
        <taxon>Sar</taxon>
        <taxon>Alveolata</taxon>
        <taxon>Dinophyceae</taxon>
        <taxon>Suessiales</taxon>
        <taxon>Symbiodiniaceae</taxon>
        <taxon>Durusdinium</taxon>
    </lineage>
</organism>
<proteinExistence type="predicted"/>